<organism evidence="1 2">
    <name type="scientific">Secundilactobacillus angelensis</name>
    <dbReference type="NCBI Taxonomy" id="2722706"/>
    <lineage>
        <taxon>Bacteria</taxon>
        <taxon>Bacillati</taxon>
        <taxon>Bacillota</taxon>
        <taxon>Bacilli</taxon>
        <taxon>Lactobacillales</taxon>
        <taxon>Lactobacillaceae</taxon>
        <taxon>Secundilactobacillus</taxon>
    </lineage>
</organism>
<proteinExistence type="predicted"/>
<comment type="caution">
    <text evidence="1">The sequence shown here is derived from an EMBL/GenBank/DDBJ whole genome shotgun (WGS) entry which is preliminary data.</text>
</comment>
<gene>
    <name evidence="1" type="ORF">HC026_02240</name>
</gene>
<protein>
    <submittedName>
        <fullName evidence="1">Uncharacterized protein</fullName>
    </submittedName>
</protein>
<evidence type="ECO:0000313" key="1">
    <source>
        <dbReference type="EMBL" id="NLR17735.1"/>
    </source>
</evidence>
<sequence>MQSTLAYEFKGLTQQVPVTAFCLSAQTCYAVQTIKQDTVITKCQLEDSNAVATTDQITLQKFVNVHSLSLISQAPQLSLLVCGQPVDDSGQAGAPELWFITINSDKPDQTSQIFKVTHLESANITGTPLPEPVIGAVSALSSDHSELTVMVLDKAQHLQCSVYNVKQITKLLWQLTESGETTIEAGSLKFLAAVYQSFKPTEKQLDPQTIGSIQSIAFSNGRAIYATKSYGEQHAVSKGFWLLKNGFHDQPVTDLPADTELTGIALLGKYVYFGMTQKNNDHMLNTVHRVEKALWS</sequence>
<evidence type="ECO:0000313" key="2">
    <source>
        <dbReference type="Proteomes" id="UP000763447"/>
    </source>
</evidence>
<accession>A0ABX1KWN7</accession>
<reference evidence="1 2" key="1">
    <citation type="submission" date="2020-04" db="EMBL/GenBank/DDBJ databases">
        <title>A novel species of genus Lactobacillus that was isolated from fermented food Zha-chili.</title>
        <authorList>
            <person name="Zhang Z."/>
        </authorList>
    </citation>
    <scope>NUCLEOTIDE SEQUENCE [LARGE SCALE GENOMIC DNA]</scope>
    <source>
        <strain evidence="2">HBUAS51383</strain>
    </source>
</reference>
<dbReference type="EMBL" id="JAAXLJ010000003">
    <property type="protein sequence ID" value="NLR17735.1"/>
    <property type="molecule type" value="Genomic_DNA"/>
</dbReference>
<name>A0ABX1KWN7_9LACO</name>
<dbReference type="RefSeq" id="WP_168924357.1">
    <property type="nucleotide sequence ID" value="NZ_JAAXLJ010000003.1"/>
</dbReference>
<keyword evidence="2" id="KW-1185">Reference proteome</keyword>
<dbReference type="Proteomes" id="UP000763447">
    <property type="component" value="Unassembled WGS sequence"/>
</dbReference>